<keyword evidence="3" id="KW-1185">Reference proteome</keyword>
<dbReference type="RefSeq" id="WP_165388956.1">
    <property type="nucleotide sequence ID" value="NZ_SGXF01000010.1"/>
</dbReference>
<evidence type="ECO:0000256" key="1">
    <source>
        <dbReference type="SAM" id="Phobius"/>
    </source>
</evidence>
<dbReference type="AlphaFoldDB" id="A0A4Q7NXG8"/>
<organism evidence="2 3">
    <name type="scientific">Cuneatibacter caecimuris</name>
    <dbReference type="NCBI Taxonomy" id="1796618"/>
    <lineage>
        <taxon>Bacteria</taxon>
        <taxon>Bacillati</taxon>
        <taxon>Bacillota</taxon>
        <taxon>Clostridia</taxon>
        <taxon>Lachnospirales</taxon>
        <taxon>Lachnospiraceae</taxon>
        <taxon>Cuneatibacter</taxon>
    </lineage>
</organism>
<keyword evidence="1" id="KW-0472">Membrane</keyword>
<proteinExistence type="predicted"/>
<keyword evidence="1" id="KW-0812">Transmembrane</keyword>
<reference evidence="2 3" key="1">
    <citation type="submission" date="2019-02" db="EMBL/GenBank/DDBJ databases">
        <title>Genomic Encyclopedia of Type Strains, Phase IV (KMG-IV): sequencing the most valuable type-strain genomes for metagenomic binning, comparative biology and taxonomic classification.</title>
        <authorList>
            <person name="Goeker M."/>
        </authorList>
    </citation>
    <scope>NUCLEOTIDE SEQUENCE [LARGE SCALE GENOMIC DNA]</scope>
    <source>
        <strain evidence="2 3">DSM 29486</strain>
    </source>
</reference>
<dbReference type="EMBL" id="SGXF01000010">
    <property type="protein sequence ID" value="RZS92081.1"/>
    <property type="molecule type" value="Genomic_DNA"/>
</dbReference>
<dbReference type="Proteomes" id="UP000292927">
    <property type="component" value="Unassembled WGS sequence"/>
</dbReference>
<gene>
    <name evidence="2" type="ORF">EV209_3202</name>
</gene>
<accession>A0A4Q7NXG8</accession>
<evidence type="ECO:0000313" key="2">
    <source>
        <dbReference type="EMBL" id="RZS92081.1"/>
    </source>
</evidence>
<sequence length="52" mass="6104">MWSRKLIKNKIYAVILIALGAFSVPIEWDGTFFLFTLLLGGYLFFSEENWIM</sequence>
<evidence type="ECO:0008006" key="4">
    <source>
        <dbReference type="Google" id="ProtNLM"/>
    </source>
</evidence>
<feature type="transmembrane region" description="Helical" evidence="1">
    <location>
        <begin position="12"/>
        <end position="45"/>
    </location>
</feature>
<evidence type="ECO:0000313" key="3">
    <source>
        <dbReference type="Proteomes" id="UP000292927"/>
    </source>
</evidence>
<keyword evidence="1" id="KW-1133">Transmembrane helix</keyword>
<name>A0A4Q7NXG8_9FIRM</name>
<comment type="caution">
    <text evidence="2">The sequence shown here is derived from an EMBL/GenBank/DDBJ whole genome shotgun (WGS) entry which is preliminary data.</text>
</comment>
<protein>
    <recommendedName>
        <fullName evidence="4">Phosphatidate cytidylyltransferase</fullName>
    </recommendedName>
</protein>